<dbReference type="CDD" id="cd06302">
    <property type="entry name" value="PBP1_LsrB_Quorum_Sensing-like"/>
    <property type="match status" value="1"/>
</dbReference>
<dbReference type="SUPFAM" id="SSF53822">
    <property type="entry name" value="Periplasmic binding protein-like I"/>
    <property type="match status" value="1"/>
</dbReference>
<proteinExistence type="predicted"/>
<accession>A0ABU5ZM30</accession>
<evidence type="ECO:0000313" key="4">
    <source>
        <dbReference type="Proteomes" id="UP001310386"/>
    </source>
</evidence>
<protein>
    <submittedName>
        <fullName evidence="3">Autoinducer 2 ABC transporter substrate-binding protein</fullName>
    </submittedName>
</protein>
<sequence>MLRKAAVIFLILIVASGCQNPFQRDKYQVIYSMEKDNASKKQNNKHNYTIGIVPKLKGIPYFNAVEDGAREAAKELGVNVLYEGPQTADSDQQVKVIQDLIDKRVDVIAVSANDPQKLLPILITAKQQGIRVITWDSDTLAGGREFFINMVEPEMLGRHMMDTLAWNTDEKGEFAIMTGAPSASNLNEWIKWIKIQQQQYYPLMKLAEIAPTDDDSQKAYEVAKQLLKAHPHLAGIIGNSSVGPPAAAKAVKDTGKAGKVKVVGLSSPNVMRSYLHEGSAQIVTLWSPKKLGYLTVVLAENLLDGIPPHDGQEIDNVGNIRVNGDIVIMGEPLDFTKENVDQYDF</sequence>
<evidence type="ECO:0000256" key="1">
    <source>
        <dbReference type="ARBA" id="ARBA00004196"/>
    </source>
</evidence>
<reference evidence="3" key="1">
    <citation type="submission" date="2023-12" db="EMBL/GenBank/DDBJ databases">
        <title>Fervidustalea candida gen. nov., sp. nov., a novel member of the family Paenibacillaceae isolated from a geothermal area.</title>
        <authorList>
            <person name="Li W.-J."/>
            <person name="Jiao J.-Y."/>
            <person name="Chen Y."/>
        </authorList>
    </citation>
    <scope>NUCLEOTIDE SEQUENCE</scope>
    <source>
        <strain evidence="3">SYSU GA230002</strain>
    </source>
</reference>
<dbReference type="InterPro" id="IPR050555">
    <property type="entry name" value="Bact_Solute-Bind_Prot2"/>
</dbReference>
<dbReference type="InterPro" id="IPR028082">
    <property type="entry name" value="Peripla_BP_I"/>
</dbReference>
<feature type="domain" description="Periplasmic binding protein" evidence="2">
    <location>
        <begin position="50"/>
        <end position="305"/>
    </location>
</feature>
<gene>
    <name evidence="3" type="ORF">VF724_18240</name>
</gene>
<dbReference type="PANTHER" id="PTHR30036:SF8">
    <property type="entry name" value="ABC-TYPE SUGAR TRANSPORT SYSTEM PERIPLASMIC COMPONENT-LIKE PROTEIN"/>
    <property type="match status" value="1"/>
</dbReference>
<dbReference type="RefSeq" id="WP_371755706.1">
    <property type="nucleotide sequence ID" value="NZ_JAYJLD010000040.1"/>
</dbReference>
<dbReference type="Proteomes" id="UP001310386">
    <property type="component" value="Unassembled WGS sequence"/>
</dbReference>
<evidence type="ECO:0000259" key="2">
    <source>
        <dbReference type="Pfam" id="PF13407"/>
    </source>
</evidence>
<dbReference type="PROSITE" id="PS51257">
    <property type="entry name" value="PROKAR_LIPOPROTEIN"/>
    <property type="match status" value="1"/>
</dbReference>
<name>A0ABU5ZM30_9BACL</name>
<dbReference type="Pfam" id="PF13407">
    <property type="entry name" value="Peripla_BP_4"/>
    <property type="match status" value="1"/>
</dbReference>
<dbReference type="InterPro" id="IPR025997">
    <property type="entry name" value="SBP_2_dom"/>
</dbReference>
<evidence type="ECO:0000313" key="3">
    <source>
        <dbReference type="EMBL" id="MEB3103579.1"/>
    </source>
</evidence>
<organism evidence="3 4">
    <name type="scientific">Ferviditalea candida</name>
    <dbReference type="NCBI Taxonomy" id="3108399"/>
    <lineage>
        <taxon>Bacteria</taxon>
        <taxon>Bacillati</taxon>
        <taxon>Bacillota</taxon>
        <taxon>Bacilli</taxon>
        <taxon>Bacillales</taxon>
        <taxon>Paenibacillaceae</taxon>
        <taxon>Ferviditalea</taxon>
    </lineage>
</organism>
<keyword evidence="4" id="KW-1185">Reference proteome</keyword>
<dbReference type="PANTHER" id="PTHR30036">
    <property type="entry name" value="D-XYLOSE-BINDING PERIPLASMIC PROTEIN"/>
    <property type="match status" value="1"/>
</dbReference>
<dbReference type="EMBL" id="JAYJLD010000040">
    <property type="protein sequence ID" value="MEB3103579.1"/>
    <property type="molecule type" value="Genomic_DNA"/>
</dbReference>
<dbReference type="Gene3D" id="3.40.50.2300">
    <property type="match status" value="2"/>
</dbReference>
<comment type="caution">
    <text evidence="3">The sequence shown here is derived from an EMBL/GenBank/DDBJ whole genome shotgun (WGS) entry which is preliminary data.</text>
</comment>
<comment type="subcellular location">
    <subcellularLocation>
        <location evidence="1">Cell envelope</location>
    </subcellularLocation>
</comment>